<feature type="domain" description="Beta-lactamase-related" evidence="1">
    <location>
        <begin position="21"/>
        <end position="250"/>
    </location>
</feature>
<dbReference type="EMBL" id="ARXZ02000053">
    <property type="protein sequence ID" value="ERH96910.1"/>
    <property type="molecule type" value="Genomic_DNA"/>
</dbReference>
<sequence length="261" mass="28318">MTYGFLEPEGGGAYKKAGVSDGMDLSGLSLKENLKRLSSAPLLYKPGTNWCYSIAVDVLGAVISKAYEDSLQTLIKTLITDPLKMTNTSFDVIDKQKIVAQYLSCSPIPKRMGDKEVAQVFEGTAGIVFEPARAFDTSAFPSGGSGMNGTAEDFLYFLEELRSGDFLLPKDIKNEITKIQTGNLPLTGWPGRGFGLGFTILKDPKEANTKESIGTWRLGGAYGHSWFVDPIEKLTVVSFTNTAFEGMDGQFTVDLTDAIYG</sequence>
<comment type="caution">
    <text evidence="2">The sequence shown here is derived from an EMBL/GenBank/DDBJ whole genome shotgun (WGS) entry which is preliminary data.</text>
</comment>
<keyword evidence="2" id="KW-0378">Hydrolase</keyword>
<gene>
    <name evidence="2" type="ORF">BTCBT_006951</name>
</gene>
<dbReference type="Proteomes" id="UP000013487">
    <property type="component" value="Unassembled WGS sequence"/>
</dbReference>
<dbReference type="AlphaFoldDB" id="A0AAN4HC58"/>
<organism evidence="2 3">
    <name type="scientific">Bacillus thuringiensis T01-328</name>
    <dbReference type="NCBI Taxonomy" id="1324966"/>
    <lineage>
        <taxon>Bacteria</taxon>
        <taxon>Bacillati</taxon>
        <taxon>Bacillota</taxon>
        <taxon>Bacilli</taxon>
        <taxon>Bacillales</taxon>
        <taxon>Bacillaceae</taxon>
        <taxon>Bacillus</taxon>
        <taxon>Bacillus cereus group</taxon>
    </lineage>
</organism>
<dbReference type="PANTHER" id="PTHR43283">
    <property type="entry name" value="BETA-LACTAMASE-RELATED"/>
    <property type="match status" value="1"/>
</dbReference>
<evidence type="ECO:0000313" key="2">
    <source>
        <dbReference type="EMBL" id="ERH96910.1"/>
    </source>
</evidence>
<dbReference type="GO" id="GO:0016787">
    <property type="term" value="F:hydrolase activity"/>
    <property type="evidence" value="ECO:0007669"/>
    <property type="project" value="UniProtKB-KW"/>
</dbReference>
<name>A0AAN4HC58_BACTU</name>
<dbReference type="InterPro" id="IPR050789">
    <property type="entry name" value="Diverse_Enzym_Activities"/>
</dbReference>
<dbReference type="Gene3D" id="3.40.710.10">
    <property type="entry name" value="DD-peptidase/beta-lactamase superfamily"/>
    <property type="match status" value="1"/>
</dbReference>
<proteinExistence type="predicted"/>
<dbReference type="InterPro" id="IPR012338">
    <property type="entry name" value="Beta-lactam/transpept-like"/>
</dbReference>
<dbReference type="Pfam" id="PF00144">
    <property type="entry name" value="Beta-lactamase"/>
    <property type="match status" value="1"/>
</dbReference>
<accession>A0AAN4HC58</accession>
<evidence type="ECO:0000313" key="3">
    <source>
        <dbReference type="Proteomes" id="UP000013487"/>
    </source>
</evidence>
<protein>
    <submittedName>
        <fullName evidence="2">Esterase estB</fullName>
        <ecNumber evidence="2">3.1.1.-</ecNumber>
    </submittedName>
</protein>
<reference evidence="2 3" key="1">
    <citation type="journal article" date="2013" name="Genome Announc.">
        <title>Draft Genome Sequence of Bacillus thuringiensis var. thuringiensis Strain T01-328, a Brazilian Isolate That Produces a Soluble Pesticide Protein, Cry1Ia.</title>
        <authorList>
            <person name="Varani A.M."/>
            <person name="Lemos M.V."/>
            <person name="Fernandes C.C."/>
            <person name="Lemos E.G."/>
            <person name="Alves E.C."/>
            <person name="Desiderio J.A."/>
        </authorList>
    </citation>
    <scope>NUCLEOTIDE SEQUENCE [LARGE SCALE GENOMIC DNA]</scope>
    <source>
        <strain evidence="2 3">T01-328</strain>
    </source>
</reference>
<evidence type="ECO:0000259" key="1">
    <source>
        <dbReference type="Pfam" id="PF00144"/>
    </source>
</evidence>
<dbReference type="InterPro" id="IPR001466">
    <property type="entry name" value="Beta-lactam-related"/>
</dbReference>
<dbReference type="PANTHER" id="PTHR43283:SF3">
    <property type="entry name" value="BETA-LACTAMASE FAMILY PROTEIN (AFU_ORTHOLOGUE AFUA_5G07500)"/>
    <property type="match status" value="1"/>
</dbReference>
<dbReference type="SUPFAM" id="SSF56601">
    <property type="entry name" value="beta-lactamase/transpeptidase-like"/>
    <property type="match status" value="1"/>
</dbReference>
<dbReference type="EC" id="3.1.1.-" evidence="2"/>